<evidence type="ECO:0000313" key="4">
    <source>
        <dbReference type="Proteomes" id="UP000039865"/>
    </source>
</evidence>
<dbReference type="InParanoid" id="A0A078B410"/>
<keyword evidence="2" id="KW-0472">Membrane</keyword>
<feature type="transmembrane region" description="Helical" evidence="2">
    <location>
        <begin position="377"/>
        <end position="394"/>
    </location>
</feature>
<reference evidence="3 4" key="1">
    <citation type="submission" date="2014-06" db="EMBL/GenBank/DDBJ databases">
        <authorList>
            <person name="Swart Estienne"/>
        </authorList>
    </citation>
    <scope>NUCLEOTIDE SEQUENCE [LARGE SCALE GENOMIC DNA]</scope>
    <source>
        <strain evidence="3 4">130c</strain>
    </source>
</reference>
<feature type="transmembrane region" description="Helical" evidence="2">
    <location>
        <begin position="280"/>
        <end position="306"/>
    </location>
</feature>
<dbReference type="Proteomes" id="UP000039865">
    <property type="component" value="Unassembled WGS sequence"/>
</dbReference>
<evidence type="ECO:0008006" key="5">
    <source>
        <dbReference type="Google" id="ProtNLM"/>
    </source>
</evidence>
<proteinExistence type="predicted"/>
<organism evidence="3 4">
    <name type="scientific">Stylonychia lemnae</name>
    <name type="common">Ciliate</name>
    <dbReference type="NCBI Taxonomy" id="5949"/>
    <lineage>
        <taxon>Eukaryota</taxon>
        <taxon>Sar</taxon>
        <taxon>Alveolata</taxon>
        <taxon>Ciliophora</taxon>
        <taxon>Intramacronucleata</taxon>
        <taxon>Spirotrichea</taxon>
        <taxon>Stichotrichia</taxon>
        <taxon>Sporadotrichida</taxon>
        <taxon>Oxytrichidae</taxon>
        <taxon>Stylonychinae</taxon>
        <taxon>Stylonychia</taxon>
    </lineage>
</organism>
<keyword evidence="2" id="KW-1133">Transmembrane helix</keyword>
<keyword evidence="2" id="KW-0812">Transmembrane</keyword>
<accession>A0A078B410</accession>
<evidence type="ECO:0000256" key="1">
    <source>
        <dbReference type="SAM" id="MobiDB-lite"/>
    </source>
</evidence>
<evidence type="ECO:0000313" key="3">
    <source>
        <dbReference type="EMBL" id="CDW89224.1"/>
    </source>
</evidence>
<keyword evidence="4" id="KW-1185">Reference proteome</keyword>
<feature type="transmembrane region" description="Helical" evidence="2">
    <location>
        <begin position="352"/>
        <end position="371"/>
    </location>
</feature>
<dbReference type="OrthoDB" id="312995at2759"/>
<feature type="transmembrane region" description="Helical" evidence="2">
    <location>
        <begin position="406"/>
        <end position="424"/>
    </location>
</feature>
<feature type="compositionally biased region" description="Polar residues" evidence="1">
    <location>
        <begin position="7"/>
        <end position="29"/>
    </location>
</feature>
<feature type="transmembrane region" description="Helical" evidence="2">
    <location>
        <begin position="177"/>
        <end position="201"/>
    </location>
</feature>
<sequence>MLPPRPGTSNSEQVSESNYQKSSNTTSFNLRDYNQKRLQGKSGVYDRRLNSSAHNQSDVNTSQGNENSPLKEKEQEVEEETQGESNYSDQINSEIIESKMGNINISLFWEEKIVMIIRFFQFYGYLMMICYEVWPFQSRRVWSGLFFFFTGSFQFMISADQYYSVIQSMRLSGFNLIGYVIFLVLVITVSFCTVLFSRIYFGTIKQRNKIMNSKFGFQFQKLCILPKCKSNGQSMKYGFWFLEIIYFPLFMNLIEYSTCQYYSSKEAIQVAKCNLETNQYVAMLFTALLTFLVAFGYNLILALHLYREKVSNLLHEEYLVKKEIEYALGISEMWSTRFFYTFSSFKGEVVKMYHRVIFNGLQFVLMIVHASMPESQAKIGITVGLMTLFVFYIIATRPYRSFNSNVLIFMLSCTIVVTSFLLLLKKGGLKSALFVDNYFYGLLIVVNAIFWVSIAAFLILIILTKSKWVTTRESVLKAISGQDIAIFYIKKAKKFVKLISLIFCQQKKVVKSKRFETKESKLLNHYLKTLTDQFNMLRDRQPIILDALLEIIEQLKEMKRKQKLILKIYQFQL</sequence>
<feature type="transmembrane region" description="Helical" evidence="2">
    <location>
        <begin position="113"/>
        <end position="134"/>
    </location>
</feature>
<dbReference type="AlphaFoldDB" id="A0A078B410"/>
<dbReference type="EMBL" id="CCKQ01017348">
    <property type="protein sequence ID" value="CDW89224.1"/>
    <property type="molecule type" value="Genomic_DNA"/>
</dbReference>
<feature type="transmembrane region" description="Helical" evidence="2">
    <location>
        <begin position="237"/>
        <end position="254"/>
    </location>
</feature>
<feature type="compositionally biased region" description="Polar residues" evidence="1">
    <location>
        <begin position="50"/>
        <end position="68"/>
    </location>
</feature>
<feature type="transmembrane region" description="Helical" evidence="2">
    <location>
        <begin position="141"/>
        <end position="157"/>
    </location>
</feature>
<protein>
    <recommendedName>
        <fullName evidence="5">Transmembrane protein</fullName>
    </recommendedName>
</protein>
<name>A0A078B410_STYLE</name>
<evidence type="ECO:0000256" key="2">
    <source>
        <dbReference type="SAM" id="Phobius"/>
    </source>
</evidence>
<gene>
    <name evidence="3" type="primary">Contig907.g989</name>
    <name evidence="3" type="ORF">STYLEM_18355</name>
</gene>
<feature type="region of interest" description="Disordered" evidence="1">
    <location>
        <begin position="1"/>
        <end position="88"/>
    </location>
</feature>
<feature type="transmembrane region" description="Helical" evidence="2">
    <location>
        <begin position="439"/>
        <end position="463"/>
    </location>
</feature>